<evidence type="ECO:0000313" key="1">
    <source>
        <dbReference type="EMBL" id="CBJ27404.1"/>
    </source>
</evidence>
<dbReference type="EMBL" id="FN649760">
    <property type="protein sequence ID" value="CBJ27404.1"/>
    <property type="molecule type" value="Genomic_DNA"/>
</dbReference>
<organism evidence="1 2">
    <name type="scientific">Ectocarpus siliculosus</name>
    <name type="common">Brown alga</name>
    <name type="synonym">Conferva siliculosa</name>
    <dbReference type="NCBI Taxonomy" id="2880"/>
    <lineage>
        <taxon>Eukaryota</taxon>
        <taxon>Sar</taxon>
        <taxon>Stramenopiles</taxon>
        <taxon>Ochrophyta</taxon>
        <taxon>PX clade</taxon>
        <taxon>Phaeophyceae</taxon>
        <taxon>Ectocarpales</taxon>
        <taxon>Ectocarpaceae</taxon>
        <taxon>Ectocarpus</taxon>
    </lineage>
</organism>
<dbReference type="InParanoid" id="D7G5W6"/>
<dbReference type="AlphaFoldDB" id="D7G5W6"/>
<gene>
    <name evidence="1" type="ORF">Esi_0068_0062</name>
</gene>
<keyword evidence="2" id="KW-1185">Reference proteome</keyword>
<reference evidence="1 2" key="1">
    <citation type="journal article" date="2010" name="Nature">
        <title>The Ectocarpus genome and the independent evolution of multicellularity in brown algae.</title>
        <authorList>
            <person name="Cock J.M."/>
            <person name="Sterck L."/>
            <person name="Rouze P."/>
            <person name="Scornet D."/>
            <person name="Allen A.E."/>
            <person name="Amoutzias G."/>
            <person name="Anthouard V."/>
            <person name="Artiguenave F."/>
            <person name="Aury J.M."/>
            <person name="Badger J.H."/>
            <person name="Beszteri B."/>
            <person name="Billiau K."/>
            <person name="Bonnet E."/>
            <person name="Bothwell J.H."/>
            <person name="Bowler C."/>
            <person name="Boyen C."/>
            <person name="Brownlee C."/>
            <person name="Carrano C.J."/>
            <person name="Charrier B."/>
            <person name="Cho G.Y."/>
            <person name="Coelho S.M."/>
            <person name="Collen J."/>
            <person name="Corre E."/>
            <person name="Da Silva C."/>
            <person name="Delage L."/>
            <person name="Delaroque N."/>
            <person name="Dittami S.M."/>
            <person name="Doulbeau S."/>
            <person name="Elias M."/>
            <person name="Farnham G."/>
            <person name="Gachon C.M."/>
            <person name="Gschloessl B."/>
            <person name="Heesch S."/>
            <person name="Jabbari K."/>
            <person name="Jubin C."/>
            <person name="Kawai H."/>
            <person name="Kimura K."/>
            <person name="Kloareg B."/>
            <person name="Kupper F.C."/>
            <person name="Lang D."/>
            <person name="Le Bail A."/>
            <person name="Leblanc C."/>
            <person name="Lerouge P."/>
            <person name="Lohr M."/>
            <person name="Lopez P.J."/>
            <person name="Martens C."/>
            <person name="Maumus F."/>
            <person name="Michel G."/>
            <person name="Miranda-Saavedra D."/>
            <person name="Morales J."/>
            <person name="Moreau H."/>
            <person name="Motomura T."/>
            <person name="Nagasato C."/>
            <person name="Napoli C.A."/>
            <person name="Nelson D.R."/>
            <person name="Nyvall-Collen P."/>
            <person name="Peters A.F."/>
            <person name="Pommier C."/>
            <person name="Potin P."/>
            <person name="Poulain J."/>
            <person name="Quesneville H."/>
            <person name="Read B."/>
            <person name="Rensing S.A."/>
            <person name="Ritter A."/>
            <person name="Rousvoal S."/>
            <person name="Samanta M."/>
            <person name="Samson G."/>
            <person name="Schroeder D.C."/>
            <person name="Segurens B."/>
            <person name="Strittmatter M."/>
            <person name="Tonon T."/>
            <person name="Tregear J.W."/>
            <person name="Valentin K."/>
            <person name="von Dassow P."/>
            <person name="Yamagishi T."/>
            <person name="Van de Peer Y."/>
            <person name="Wincker P."/>
        </authorList>
    </citation>
    <scope>NUCLEOTIDE SEQUENCE [LARGE SCALE GENOMIC DNA]</scope>
    <source>
        <strain evidence="2">Ec32 / CCAP1310/4</strain>
    </source>
</reference>
<name>D7G5W6_ECTSI</name>
<proteinExistence type="predicted"/>
<protein>
    <submittedName>
        <fullName evidence="1">Uncharacterized protein</fullName>
    </submittedName>
</protein>
<dbReference type="Proteomes" id="UP000002630">
    <property type="component" value="Unassembled WGS sequence"/>
</dbReference>
<sequence length="87" mass="9229">MTTYGAKAAAATAAQAQTMGTTIFNAFVFRHRFDRWPLAGLRSTQALLTLITTAQLHRKPPSDLTTAEAAIQESHSIGGVTGGRGDQ</sequence>
<evidence type="ECO:0000313" key="2">
    <source>
        <dbReference type="Proteomes" id="UP000002630"/>
    </source>
</evidence>
<accession>D7G5W6</accession>